<keyword evidence="1" id="KW-0812">Transmembrane</keyword>
<organism evidence="2 3">
    <name type="scientific">Anaerosphaera multitolerans</name>
    <dbReference type="NCBI Taxonomy" id="2487351"/>
    <lineage>
        <taxon>Bacteria</taxon>
        <taxon>Bacillati</taxon>
        <taxon>Bacillota</taxon>
        <taxon>Tissierellia</taxon>
        <taxon>Tissierellales</taxon>
        <taxon>Peptoniphilaceae</taxon>
        <taxon>Anaerosphaera</taxon>
    </lineage>
</organism>
<proteinExistence type="predicted"/>
<dbReference type="AlphaFoldDB" id="A0A437S7Q5"/>
<evidence type="ECO:0000313" key="3">
    <source>
        <dbReference type="Proteomes" id="UP000288812"/>
    </source>
</evidence>
<keyword evidence="3" id="KW-1185">Reference proteome</keyword>
<dbReference type="SUPFAM" id="SSF54523">
    <property type="entry name" value="Pili subunits"/>
    <property type="match status" value="1"/>
</dbReference>
<name>A0A437S7Q5_9FIRM</name>
<comment type="caution">
    <text evidence="2">The sequence shown here is derived from an EMBL/GenBank/DDBJ whole genome shotgun (WGS) entry which is preliminary data.</text>
</comment>
<keyword evidence="1" id="KW-0472">Membrane</keyword>
<accession>A0A437S7Q5</accession>
<dbReference type="Gene3D" id="3.30.700.10">
    <property type="entry name" value="Glycoprotein, Type 4 Pilin"/>
    <property type="match status" value="1"/>
</dbReference>
<dbReference type="InterPro" id="IPR045584">
    <property type="entry name" value="Pilin-like"/>
</dbReference>
<protein>
    <submittedName>
        <fullName evidence="2">Prepilin-type N-terminal cleavage/methylation domain-containing protein</fullName>
    </submittedName>
</protein>
<dbReference type="NCBIfam" id="TIGR02532">
    <property type="entry name" value="IV_pilin_GFxxxE"/>
    <property type="match status" value="1"/>
</dbReference>
<dbReference type="Pfam" id="PF07963">
    <property type="entry name" value="N_methyl"/>
    <property type="match status" value="1"/>
</dbReference>
<dbReference type="EMBL" id="RLIH01000005">
    <property type="protein sequence ID" value="RVU54964.1"/>
    <property type="molecule type" value="Genomic_DNA"/>
</dbReference>
<sequence>MKKAFTLIEIIIVISILLILLSIGVFSSAMVEDFKIREDVKLIHRDLKNARNLAISKKDNSKVKFNNENSYTIICGDISENREYSEKIKIKFKRKDGNIETTRTVEFTKRGVSAYGSSGTIELSTPKKIYEITIEPVTGKVNLKDEKGIYSY</sequence>
<evidence type="ECO:0000256" key="1">
    <source>
        <dbReference type="SAM" id="Phobius"/>
    </source>
</evidence>
<gene>
    <name evidence="2" type="ORF">EF514_05100</name>
</gene>
<dbReference type="Proteomes" id="UP000288812">
    <property type="component" value="Unassembled WGS sequence"/>
</dbReference>
<reference evidence="2 3" key="1">
    <citation type="submission" date="2018-11" db="EMBL/GenBank/DDBJ databases">
        <title>Genome sequencing and assembly of Anaerosphaera sp. nov., GS7-6-2.</title>
        <authorList>
            <person name="Rettenmaier R."/>
            <person name="Liebl W."/>
            <person name="Zverlov V."/>
        </authorList>
    </citation>
    <scope>NUCLEOTIDE SEQUENCE [LARGE SCALE GENOMIC DNA]</scope>
    <source>
        <strain evidence="2 3">GS7-6-2</strain>
    </source>
</reference>
<dbReference type="GO" id="GO:0030420">
    <property type="term" value="P:establishment of competence for transformation"/>
    <property type="evidence" value="ECO:0007669"/>
    <property type="project" value="InterPro"/>
</dbReference>
<dbReference type="RefSeq" id="WP_127724346.1">
    <property type="nucleotide sequence ID" value="NZ_RLIH01000005.1"/>
</dbReference>
<evidence type="ECO:0000313" key="2">
    <source>
        <dbReference type="EMBL" id="RVU54964.1"/>
    </source>
</evidence>
<dbReference type="PIRSF" id="PIRSF021292">
    <property type="entry name" value="Competence_ComGD"/>
    <property type="match status" value="1"/>
</dbReference>
<dbReference type="OrthoDB" id="1707700at2"/>
<dbReference type="InterPro" id="IPR012902">
    <property type="entry name" value="N_methyl_site"/>
</dbReference>
<dbReference type="InterPro" id="IPR016785">
    <property type="entry name" value="ComGD"/>
</dbReference>
<feature type="transmembrane region" description="Helical" evidence="1">
    <location>
        <begin position="6"/>
        <end position="31"/>
    </location>
</feature>
<keyword evidence="1" id="KW-1133">Transmembrane helix</keyword>